<reference evidence="1" key="1">
    <citation type="submission" date="2016-12" db="EMBL/GenBank/DDBJ databases">
        <title>Analysis of the Molecular Diversity Among Cronobacter Species Isolated from Filth Flies Using a Pan Genomic DNA Microarray.</title>
        <authorList>
            <person name="Pava-Ripoll M."/>
            <person name="Tall B."/>
            <person name="Farber J."/>
            <person name="Fanning S."/>
            <person name="Lehner A."/>
            <person name="Stephan R."/>
            <person name="Pagotto F."/>
            <person name="Iverson C."/>
            <person name="Ziobro G."/>
            <person name="Miller A."/>
            <person name="Pearson R."/>
            <person name="Yan Q."/>
            <person name="Kim M."/>
            <person name="Jeong S."/>
            <person name="Park J."/>
            <person name="Jun S."/>
            <person name="Choi H."/>
            <person name="Chung T."/>
            <person name="Yoo Y."/>
            <person name="Park E."/>
            <person name="Hwang S."/>
            <person name="Lee B."/>
            <person name="Sathyamoorthy V."/>
            <person name="Carter L."/>
            <person name="Mammel M."/>
            <person name="Jackson S."/>
            <person name="Kothary M."/>
            <person name="Patel I."/>
            <person name="Grim C."/>
            <person name="Gopinath G."/>
            <person name="Gangiredla J."/>
            <person name="Chase H."/>
        </authorList>
    </citation>
    <scope>NUCLEOTIDE SEQUENCE [LARGE SCALE GENOMIC DNA]</scope>
    <source>
        <strain evidence="1">MOD1-Sh41s</strain>
    </source>
</reference>
<dbReference type="EMBL" id="MSAG01000034">
    <property type="protein sequence ID" value="PUX18571.1"/>
    <property type="molecule type" value="Genomic_DNA"/>
</dbReference>
<dbReference type="AlphaFoldDB" id="A0A2T7B0K8"/>
<organism evidence="1">
    <name type="scientific">Cronobacter turicensis</name>
    <dbReference type="NCBI Taxonomy" id="413502"/>
    <lineage>
        <taxon>Bacteria</taxon>
        <taxon>Pseudomonadati</taxon>
        <taxon>Pseudomonadota</taxon>
        <taxon>Gammaproteobacteria</taxon>
        <taxon>Enterobacterales</taxon>
        <taxon>Enterobacteriaceae</taxon>
        <taxon>Cronobacter</taxon>
    </lineage>
</organism>
<accession>A0A2T7B0K8</accession>
<comment type="caution">
    <text evidence="1">The sequence shown here is derived from an EMBL/GenBank/DDBJ whole genome shotgun (WGS) entry which is preliminary data.</text>
</comment>
<sequence length="94" mass="10503">MQMLIISKIIFCTSKGLYQAALYLTLKTSHPTQDVVLQIKSLISATCGEKVSSVGRFKLKLSHNSTLKVNTILIPVSVDMSHPYHTKVDDENFH</sequence>
<proteinExistence type="predicted"/>
<gene>
    <name evidence="1" type="ORF">BS411_19180</name>
</gene>
<evidence type="ECO:0000313" key="1">
    <source>
        <dbReference type="EMBL" id="PUX18571.1"/>
    </source>
</evidence>
<name>A0A2T7B0K8_9ENTR</name>
<protein>
    <submittedName>
        <fullName evidence="1">Uncharacterized protein</fullName>
    </submittedName>
</protein>
<dbReference type="OrthoDB" id="9865968at2"/>